<dbReference type="InterPro" id="IPR029060">
    <property type="entry name" value="PIN-like_dom_sf"/>
</dbReference>
<dbReference type="Proteomes" id="UP000815325">
    <property type="component" value="Unassembled WGS sequence"/>
</dbReference>
<keyword evidence="5" id="KW-0234">DNA repair</keyword>
<dbReference type="InterPro" id="IPR036279">
    <property type="entry name" value="5-3_exonuclease_C_sf"/>
</dbReference>
<evidence type="ECO:0000313" key="11">
    <source>
        <dbReference type="Proteomes" id="UP000815325"/>
    </source>
</evidence>
<accession>A0ABQ7G215</accession>
<evidence type="ECO:0000256" key="7">
    <source>
        <dbReference type="SAM" id="MobiDB-lite"/>
    </source>
</evidence>
<evidence type="ECO:0000259" key="9">
    <source>
        <dbReference type="SMART" id="SM00485"/>
    </source>
</evidence>
<feature type="compositionally biased region" description="Basic and acidic residues" evidence="7">
    <location>
        <begin position="511"/>
        <end position="524"/>
    </location>
</feature>
<protein>
    <submittedName>
        <fullName evidence="10">PIN domain-like protein</fullName>
    </submittedName>
</protein>
<dbReference type="PANTHER" id="PTHR11081:SF65">
    <property type="entry name" value="DNA DAMAGE-INDUCIBLE PROTEIN DIN7-RELATED"/>
    <property type="match status" value="1"/>
</dbReference>
<reference evidence="10" key="1">
    <citation type="submission" date="2017-08" db="EMBL/GenBank/DDBJ databases">
        <authorList>
            <person name="Polle J.E."/>
            <person name="Barry K."/>
            <person name="Cushman J."/>
            <person name="Schmutz J."/>
            <person name="Tran D."/>
            <person name="Hathwaick L.T."/>
            <person name="Yim W.C."/>
            <person name="Jenkins J."/>
            <person name="Mckie-Krisberg Z.M."/>
            <person name="Prochnik S."/>
            <person name="Lindquist E."/>
            <person name="Dockter R.B."/>
            <person name="Adam C."/>
            <person name="Molina H."/>
            <person name="Bunkerborg J."/>
            <person name="Jin E."/>
            <person name="Buchheim M."/>
            <person name="Magnuson J."/>
        </authorList>
    </citation>
    <scope>NUCLEOTIDE SEQUENCE</scope>
    <source>
        <strain evidence="10">CCAP 19/18</strain>
    </source>
</reference>
<keyword evidence="11" id="KW-1185">Reference proteome</keyword>
<evidence type="ECO:0000256" key="1">
    <source>
        <dbReference type="ARBA" id="ARBA00004123"/>
    </source>
</evidence>
<dbReference type="Pfam" id="PF00752">
    <property type="entry name" value="XPG_N"/>
    <property type="match status" value="1"/>
</dbReference>
<evidence type="ECO:0000256" key="6">
    <source>
        <dbReference type="ARBA" id="ARBA00023242"/>
    </source>
</evidence>
<evidence type="ECO:0000259" key="8">
    <source>
        <dbReference type="SMART" id="SM00484"/>
    </source>
</evidence>
<dbReference type="Pfam" id="PF00867">
    <property type="entry name" value="XPG_I"/>
    <property type="match status" value="1"/>
</dbReference>
<keyword evidence="6" id="KW-0539">Nucleus</keyword>
<evidence type="ECO:0000256" key="3">
    <source>
        <dbReference type="ARBA" id="ARBA00022763"/>
    </source>
</evidence>
<feature type="region of interest" description="Disordered" evidence="7">
    <location>
        <begin position="447"/>
        <end position="524"/>
    </location>
</feature>
<dbReference type="SUPFAM" id="SSF88723">
    <property type="entry name" value="PIN domain-like"/>
    <property type="match status" value="1"/>
</dbReference>
<feature type="domain" description="XPG-I" evidence="8">
    <location>
        <begin position="145"/>
        <end position="209"/>
    </location>
</feature>
<keyword evidence="2" id="KW-0540">Nuclease</keyword>
<evidence type="ECO:0000256" key="2">
    <source>
        <dbReference type="ARBA" id="ARBA00022722"/>
    </source>
</evidence>
<dbReference type="CDD" id="cd09901">
    <property type="entry name" value="H3TH_FEN1-like"/>
    <property type="match status" value="1"/>
</dbReference>
<dbReference type="Gene3D" id="3.40.50.1010">
    <property type="entry name" value="5'-nuclease"/>
    <property type="match status" value="1"/>
</dbReference>
<feature type="region of interest" description="Disordered" evidence="7">
    <location>
        <begin position="325"/>
        <end position="399"/>
    </location>
</feature>
<dbReference type="InterPro" id="IPR044752">
    <property type="entry name" value="PIN-like_EXO1"/>
</dbReference>
<organism evidence="10 11">
    <name type="scientific">Dunaliella salina</name>
    <name type="common">Green alga</name>
    <name type="synonym">Protococcus salinus</name>
    <dbReference type="NCBI Taxonomy" id="3046"/>
    <lineage>
        <taxon>Eukaryota</taxon>
        <taxon>Viridiplantae</taxon>
        <taxon>Chlorophyta</taxon>
        <taxon>core chlorophytes</taxon>
        <taxon>Chlorophyceae</taxon>
        <taxon>CS clade</taxon>
        <taxon>Chlamydomonadales</taxon>
        <taxon>Dunaliellaceae</taxon>
        <taxon>Dunaliella</taxon>
    </lineage>
</organism>
<gene>
    <name evidence="10" type="ORF">DUNSADRAFT_17288</name>
</gene>
<dbReference type="SUPFAM" id="SSF47807">
    <property type="entry name" value="5' to 3' exonuclease, C-terminal subdomain"/>
    <property type="match status" value="1"/>
</dbReference>
<evidence type="ECO:0000256" key="5">
    <source>
        <dbReference type="ARBA" id="ARBA00023204"/>
    </source>
</evidence>
<dbReference type="PANTHER" id="PTHR11081">
    <property type="entry name" value="FLAP ENDONUCLEASE FAMILY MEMBER"/>
    <property type="match status" value="1"/>
</dbReference>
<keyword evidence="3" id="KW-0227">DNA damage</keyword>
<dbReference type="SMART" id="SM00484">
    <property type="entry name" value="XPGI"/>
    <property type="match status" value="1"/>
</dbReference>
<proteinExistence type="predicted"/>
<dbReference type="EMBL" id="MU070267">
    <property type="protein sequence ID" value="KAF5828649.1"/>
    <property type="molecule type" value="Genomic_DNA"/>
</dbReference>
<dbReference type="InterPro" id="IPR006085">
    <property type="entry name" value="XPG_DNA_repair_N"/>
</dbReference>
<feature type="compositionally biased region" description="Low complexity" evidence="7">
    <location>
        <begin position="329"/>
        <end position="374"/>
    </location>
</feature>
<feature type="compositionally biased region" description="Low complexity" evidence="7">
    <location>
        <begin position="497"/>
        <end position="510"/>
    </location>
</feature>
<name>A0ABQ7G215_DUNSA</name>
<feature type="domain" description="XPG N-terminal" evidence="9">
    <location>
        <begin position="1"/>
        <end position="99"/>
    </location>
</feature>
<sequence length="635" mass="68396">MGINGLLKKLQIITRTVNLRESRGQCMALDASCVLHRRAALQPREHALDCEDSNLIPSCIQQVRYLRRHGIEPIVVFDGDQLPMKAAEEEKRNSSRESSFKKACELEAAGDMENARKYWCAAAAVKPHHVKRLIEALKAEPEPFRFIVAPYEADAQCAYLALTGRVDAVITDDSDLLCYGCPRVLFKTDFWAGTAQEIRLEDLAKNTKPDFLGWDVDLFQELCVLSGCDFLDNVPNRAIMKVHKGLSEYRSGLKYIRWLRTVAGADVPPNYELSFLRARATFRHQLVYCPDRQECLHLTPVPEEGLRIEEAMGIPLDLLQLSPQESYDTKSSGQNSQSSSSRGLISSNNSSSQGPISSSNSSTSTSSSSSADSIGDCDDNERGCGSAISGDSPSSFLGPMVPPDVAAAVARGDLDARTKQPFCASTLIPTFTPEHARALGLRDVTGATESHGKTASDQSSASTSSSRGNSNSSSGSSQAASTEAAVAAAQGQGGEQGASNSSSDSSSARALRAEAADSVPERKRSASVWEAAKGVSAETSLPNLSIRPPLTRRSRFQIQLTRPSRGVSPAALPCQPLHPRHSFGTTKLSTISSSSCSCCHTSSSKISSRMSVRPIIALGHSLARSAPMLLRRVFI</sequence>
<evidence type="ECO:0000256" key="4">
    <source>
        <dbReference type="ARBA" id="ARBA00022801"/>
    </source>
</evidence>
<dbReference type="CDD" id="cd09857">
    <property type="entry name" value="PIN_EXO1"/>
    <property type="match status" value="1"/>
</dbReference>
<keyword evidence="4" id="KW-0378">Hydrolase</keyword>
<comment type="caution">
    <text evidence="10">The sequence shown here is derived from an EMBL/GenBank/DDBJ whole genome shotgun (WGS) entry which is preliminary data.</text>
</comment>
<dbReference type="InterPro" id="IPR006084">
    <property type="entry name" value="XPG/Rad2"/>
</dbReference>
<feature type="compositionally biased region" description="Low complexity" evidence="7">
    <location>
        <begin position="455"/>
        <end position="490"/>
    </location>
</feature>
<evidence type="ECO:0000313" key="10">
    <source>
        <dbReference type="EMBL" id="KAF5828649.1"/>
    </source>
</evidence>
<dbReference type="Gene3D" id="1.10.150.20">
    <property type="entry name" value="5' to 3' exonuclease, C-terminal subdomain"/>
    <property type="match status" value="1"/>
</dbReference>
<dbReference type="SMART" id="SM00485">
    <property type="entry name" value="XPGN"/>
    <property type="match status" value="1"/>
</dbReference>
<comment type="subcellular location">
    <subcellularLocation>
        <location evidence="1">Nucleus</location>
    </subcellularLocation>
</comment>
<dbReference type="PRINTS" id="PR00853">
    <property type="entry name" value="XPGRADSUPER"/>
</dbReference>
<dbReference type="InterPro" id="IPR006086">
    <property type="entry name" value="XPG-I_dom"/>
</dbReference>